<dbReference type="PANTHER" id="PTHR42110">
    <property type="entry name" value="L-ASPARAGINASE, PUTATIVE (AFU_ORTHOLOGUE AFUA_3G11890)-RELATED"/>
    <property type="match status" value="1"/>
</dbReference>
<dbReference type="PANTHER" id="PTHR42110:SF1">
    <property type="entry name" value="L-ASPARAGINASE, PUTATIVE (AFU_ORTHOLOGUE AFUA_3G11890)-RELATED"/>
    <property type="match status" value="1"/>
</dbReference>
<dbReference type="Proteomes" id="UP000317036">
    <property type="component" value="Unassembled WGS sequence"/>
</dbReference>
<dbReference type="AlphaFoldDB" id="A0A559K9D7"/>
<proteinExistence type="predicted"/>
<accession>A0A559K9D7</accession>
<comment type="caution">
    <text evidence="1">The sequence shown here is derived from an EMBL/GenBank/DDBJ whole genome shotgun (WGS) entry which is preliminary data.</text>
</comment>
<gene>
    <name evidence="1" type="ORF">FPZ49_16875</name>
</gene>
<evidence type="ECO:0000313" key="1">
    <source>
        <dbReference type="EMBL" id="TVY08729.1"/>
    </source>
</evidence>
<organism evidence="1 2">
    <name type="scientific">Paenibacillus cremeus</name>
    <dbReference type="NCBI Taxonomy" id="2163881"/>
    <lineage>
        <taxon>Bacteria</taxon>
        <taxon>Bacillati</taxon>
        <taxon>Bacillota</taxon>
        <taxon>Bacilli</taxon>
        <taxon>Bacillales</taxon>
        <taxon>Paenibacillaceae</taxon>
        <taxon>Paenibacillus</taxon>
    </lineage>
</organism>
<evidence type="ECO:0000313" key="2">
    <source>
        <dbReference type="Proteomes" id="UP000317036"/>
    </source>
</evidence>
<dbReference type="OrthoDB" id="9770793at2"/>
<sequence>MPSSCVSELLIEVTRGKLTECVHRGHIAVVDIQGRLLGSAGNPEFYTFARSTAKLVQAIPLLEAGGAERFTLTPEETALCCASHNGEPEHADTALAILHKLGLDESALHCGCHEPFYKPAADALKRSGQPLTQLHNNCSGKHAGMLALCACMEASIQEYTSPAHPVQQKMLHTVAEMCGVSPDSIQLGTDGCGVPVFAVPLSALALAYARLGCPDQLPERRAEACRAIVQAIRKAPYYVAGTERFDTRLVEVTQGRIIGKMGAEGVYALTVPERGIGLALKIEDGAERALYPTAVEALLQMELLSVEEAAQLAGFHQPIVPNRRDEAVGVIRPAFRLKRAE</sequence>
<keyword evidence="2" id="KW-1185">Reference proteome</keyword>
<dbReference type="InterPro" id="IPR010349">
    <property type="entry name" value="Asparaginase_II"/>
</dbReference>
<dbReference type="Pfam" id="PF06089">
    <property type="entry name" value="Asparaginase_II"/>
    <property type="match status" value="1"/>
</dbReference>
<reference evidence="1 2" key="1">
    <citation type="submission" date="2019-07" db="EMBL/GenBank/DDBJ databases">
        <authorList>
            <person name="Kim J."/>
        </authorList>
    </citation>
    <scope>NUCLEOTIDE SEQUENCE [LARGE SCALE GENOMIC DNA]</scope>
    <source>
        <strain evidence="1 2">JC52</strain>
    </source>
</reference>
<name>A0A559K9D7_9BACL</name>
<dbReference type="EMBL" id="VNJI01000020">
    <property type="protein sequence ID" value="TVY08729.1"/>
    <property type="molecule type" value="Genomic_DNA"/>
</dbReference>
<dbReference type="RefSeq" id="WP_144848896.1">
    <property type="nucleotide sequence ID" value="NZ_VNJI01000020.1"/>
</dbReference>
<protein>
    <submittedName>
        <fullName evidence="1">Asparaginase</fullName>
    </submittedName>
</protein>